<sequence>MASEITYAEVRFKNGSKSSGTTSDSAAAPKERTTPRRSNPGFPRLLCASLLTLLLLLAVSFCLAFIEKVWSCCPKNWKLFSSKCYFISTESKSWNESQKNCSRMEAHLLVINTKEEQDFITQNLNKSFAYFVGLSDPEGQRHWQWVDQTPYNKSVTFWHPNEPNNPNERCVMLNFHYSSWGWNDAGCDLPQMSVCEMTTISL</sequence>
<dbReference type="GO" id="GO:0030246">
    <property type="term" value="F:carbohydrate binding"/>
    <property type="evidence" value="ECO:0007669"/>
    <property type="project" value="UniProtKB-KW"/>
</dbReference>
<keyword evidence="5" id="KW-0479">Metal-binding</keyword>
<feature type="compositionally biased region" description="Polar residues" evidence="15">
    <location>
        <begin position="15"/>
        <end position="25"/>
    </location>
</feature>
<keyword evidence="19" id="KW-1185">Reference proteome</keyword>
<accession>A0ABD2ECN7</accession>
<evidence type="ECO:0000256" key="1">
    <source>
        <dbReference type="ARBA" id="ARBA00004401"/>
    </source>
</evidence>
<dbReference type="Proteomes" id="UP001610411">
    <property type="component" value="Unassembled WGS sequence"/>
</dbReference>
<keyword evidence="11" id="KW-1064">Adaptive immunity</keyword>
<organism evidence="18 19">
    <name type="scientific">Daubentonia madagascariensis</name>
    <name type="common">Aye-aye</name>
    <name type="synonym">Sciurus madagascariensis</name>
    <dbReference type="NCBI Taxonomy" id="31869"/>
    <lineage>
        <taxon>Eukaryota</taxon>
        <taxon>Metazoa</taxon>
        <taxon>Chordata</taxon>
        <taxon>Craniata</taxon>
        <taxon>Vertebrata</taxon>
        <taxon>Euteleostomi</taxon>
        <taxon>Mammalia</taxon>
        <taxon>Eutheria</taxon>
        <taxon>Euarchontoglires</taxon>
        <taxon>Primates</taxon>
        <taxon>Strepsirrhini</taxon>
        <taxon>Chiromyiformes</taxon>
        <taxon>Daubentoniidae</taxon>
        <taxon>Daubentonia</taxon>
    </lineage>
</organism>
<dbReference type="InterPro" id="IPR001304">
    <property type="entry name" value="C-type_lectin-like"/>
</dbReference>
<dbReference type="GO" id="GO:0002250">
    <property type="term" value="P:adaptive immune response"/>
    <property type="evidence" value="ECO:0007669"/>
    <property type="project" value="UniProtKB-KW"/>
</dbReference>
<evidence type="ECO:0000256" key="15">
    <source>
        <dbReference type="SAM" id="MobiDB-lite"/>
    </source>
</evidence>
<dbReference type="InterPro" id="IPR016186">
    <property type="entry name" value="C-type_lectin-like/link_sf"/>
</dbReference>
<evidence type="ECO:0000256" key="5">
    <source>
        <dbReference type="ARBA" id="ARBA00022723"/>
    </source>
</evidence>
<keyword evidence="12 16" id="KW-0472">Membrane</keyword>
<dbReference type="InterPro" id="IPR033989">
    <property type="entry name" value="CD209-like_CTLD"/>
</dbReference>
<keyword evidence="10 16" id="KW-1133">Transmembrane helix</keyword>
<feature type="region of interest" description="Disordered" evidence="15">
    <location>
        <begin position="13"/>
        <end position="37"/>
    </location>
</feature>
<evidence type="ECO:0000256" key="16">
    <source>
        <dbReference type="SAM" id="Phobius"/>
    </source>
</evidence>
<keyword evidence="3" id="KW-0399">Innate immunity</keyword>
<dbReference type="GO" id="GO:0005886">
    <property type="term" value="C:plasma membrane"/>
    <property type="evidence" value="ECO:0007669"/>
    <property type="project" value="UniProtKB-SubCell"/>
</dbReference>
<evidence type="ECO:0000256" key="13">
    <source>
        <dbReference type="ARBA" id="ARBA00023157"/>
    </source>
</evidence>
<keyword evidence="4 16" id="KW-0812">Transmembrane</keyword>
<dbReference type="InterPro" id="IPR018378">
    <property type="entry name" value="C-type_lectin_CS"/>
</dbReference>
<dbReference type="PROSITE" id="PS00615">
    <property type="entry name" value="C_TYPE_LECTIN_1"/>
    <property type="match status" value="1"/>
</dbReference>
<feature type="domain" description="C-type lectin" evidence="17">
    <location>
        <begin position="80"/>
        <end position="196"/>
    </location>
</feature>
<dbReference type="InterPro" id="IPR050111">
    <property type="entry name" value="C-type_lectin/snaclec_domain"/>
</dbReference>
<comment type="subcellular location">
    <subcellularLocation>
        <location evidence="1">Cell membrane</location>
        <topology evidence="1">Single-pass type II membrane protein</topology>
    </subcellularLocation>
</comment>
<evidence type="ECO:0000256" key="8">
    <source>
        <dbReference type="ARBA" id="ARBA00022859"/>
    </source>
</evidence>
<evidence type="ECO:0000256" key="7">
    <source>
        <dbReference type="ARBA" id="ARBA00022837"/>
    </source>
</evidence>
<dbReference type="FunFam" id="3.10.100.10:FF:000024">
    <property type="entry name" value="C-type lectin domain family 4 member A"/>
    <property type="match status" value="1"/>
</dbReference>
<dbReference type="PANTHER" id="PTHR22803">
    <property type="entry name" value="MANNOSE, PHOSPHOLIPASE, LECTIN RECEPTOR RELATED"/>
    <property type="match status" value="1"/>
</dbReference>
<evidence type="ECO:0000256" key="14">
    <source>
        <dbReference type="ARBA" id="ARBA00023180"/>
    </source>
</evidence>
<feature type="transmembrane region" description="Helical" evidence="16">
    <location>
        <begin position="45"/>
        <end position="66"/>
    </location>
</feature>
<gene>
    <name evidence="18" type="ORF">WCI35_014764</name>
</gene>
<dbReference type="GO" id="GO:0046872">
    <property type="term" value="F:metal ion binding"/>
    <property type="evidence" value="ECO:0007669"/>
    <property type="project" value="UniProtKB-KW"/>
</dbReference>
<protein>
    <submittedName>
        <fullName evidence="18">C-type lectin domain family 4 member A isoform 2</fullName>
    </submittedName>
</protein>
<evidence type="ECO:0000256" key="4">
    <source>
        <dbReference type="ARBA" id="ARBA00022692"/>
    </source>
</evidence>
<dbReference type="SUPFAM" id="SSF56436">
    <property type="entry name" value="C-type lectin-like"/>
    <property type="match status" value="1"/>
</dbReference>
<dbReference type="GO" id="GO:0045087">
    <property type="term" value="P:innate immune response"/>
    <property type="evidence" value="ECO:0007669"/>
    <property type="project" value="UniProtKB-KW"/>
</dbReference>
<name>A0ABD2ECN7_DAUMA</name>
<evidence type="ECO:0000256" key="3">
    <source>
        <dbReference type="ARBA" id="ARBA00022588"/>
    </source>
</evidence>
<keyword evidence="7" id="KW-0106">Calcium</keyword>
<evidence type="ECO:0000256" key="12">
    <source>
        <dbReference type="ARBA" id="ARBA00023136"/>
    </source>
</evidence>
<keyword evidence="2" id="KW-1003">Cell membrane</keyword>
<dbReference type="InterPro" id="IPR016187">
    <property type="entry name" value="CTDL_fold"/>
</dbReference>
<dbReference type="PROSITE" id="PS50041">
    <property type="entry name" value="C_TYPE_LECTIN_2"/>
    <property type="match status" value="1"/>
</dbReference>
<dbReference type="SMART" id="SM00034">
    <property type="entry name" value="CLECT"/>
    <property type="match status" value="1"/>
</dbReference>
<keyword evidence="14" id="KW-0325">Glycoprotein</keyword>
<evidence type="ECO:0000313" key="19">
    <source>
        <dbReference type="Proteomes" id="UP001610411"/>
    </source>
</evidence>
<keyword evidence="8" id="KW-0391">Immunity</keyword>
<comment type="caution">
    <text evidence="18">The sequence shown here is derived from an EMBL/GenBank/DDBJ whole genome shotgun (WGS) entry which is preliminary data.</text>
</comment>
<evidence type="ECO:0000259" key="17">
    <source>
        <dbReference type="PROSITE" id="PS50041"/>
    </source>
</evidence>
<keyword evidence="6" id="KW-0430">Lectin</keyword>
<evidence type="ECO:0000256" key="6">
    <source>
        <dbReference type="ARBA" id="ARBA00022734"/>
    </source>
</evidence>
<keyword evidence="13" id="KW-1015">Disulfide bond</keyword>
<evidence type="ECO:0000256" key="2">
    <source>
        <dbReference type="ARBA" id="ARBA00022475"/>
    </source>
</evidence>
<proteinExistence type="predicted"/>
<dbReference type="Pfam" id="PF00059">
    <property type="entry name" value="Lectin_C"/>
    <property type="match status" value="1"/>
</dbReference>
<dbReference type="CDD" id="cd03590">
    <property type="entry name" value="CLECT_DC-SIGN_like"/>
    <property type="match status" value="1"/>
</dbReference>
<evidence type="ECO:0000256" key="9">
    <source>
        <dbReference type="ARBA" id="ARBA00022968"/>
    </source>
</evidence>
<dbReference type="EMBL" id="JBFSEQ010000005">
    <property type="protein sequence ID" value="KAL2776900.1"/>
    <property type="molecule type" value="Genomic_DNA"/>
</dbReference>
<evidence type="ECO:0000313" key="18">
    <source>
        <dbReference type="EMBL" id="KAL2776900.1"/>
    </source>
</evidence>
<dbReference type="Gene3D" id="3.10.100.10">
    <property type="entry name" value="Mannose-Binding Protein A, subunit A"/>
    <property type="match status" value="1"/>
</dbReference>
<keyword evidence="9" id="KW-0735">Signal-anchor</keyword>
<evidence type="ECO:0000256" key="11">
    <source>
        <dbReference type="ARBA" id="ARBA00023130"/>
    </source>
</evidence>
<evidence type="ECO:0000256" key="10">
    <source>
        <dbReference type="ARBA" id="ARBA00022989"/>
    </source>
</evidence>
<reference evidence="18 19" key="1">
    <citation type="journal article" date="2024" name="G3 (Bethesda)">
        <title>A hybrid genome assembly of the endangered aye-aye (Daubentonia madagascariensis).</title>
        <authorList>
            <person name="Versoza C.J."/>
            <person name="Pfeifer S.P."/>
        </authorList>
    </citation>
    <scope>NUCLEOTIDE SEQUENCE [LARGE SCALE GENOMIC DNA]</scope>
    <source>
        <strain evidence="18">6821</strain>
    </source>
</reference>
<dbReference type="AlphaFoldDB" id="A0ABD2ECN7"/>